<evidence type="ECO:0000313" key="1">
    <source>
        <dbReference type="EMBL" id="CAL6046609.1"/>
    </source>
</evidence>
<reference evidence="2 3" key="1">
    <citation type="submission" date="2024-07" db="EMBL/GenBank/DDBJ databases">
        <authorList>
            <person name="Akdeniz Z."/>
        </authorList>
    </citation>
    <scope>NUCLEOTIDE SEQUENCE [LARGE SCALE GENOMIC DNA]</scope>
</reference>
<name>A0ABP1JU96_9EUKA</name>
<sequence>MRGQRPAALSGAPNDPIFLLFVDASSNAMSFASEVVRIQLQVATRILQHKQASETGFGLEERAEKQQLNCFQLWSGYFATCRGCAQTKYRAQFQWYAAFQDCVENEIS</sequence>
<comment type="caution">
    <text evidence="2">The sequence shown here is derived from an EMBL/GenBank/DDBJ whole genome shotgun (WGS) entry which is preliminary data.</text>
</comment>
<organism evidence="2 3">
    <name type="scientific">Hexamita inflata</name>
    <dbReference type="NCBI Taxonomy" id="28002"/>
    <lineage>
        <taxon>Eukaryota</taxon>
        <taxon>Metamonada</taxon>
        <taxon>Diplomonadida</taxon>
        <taxon>Hexamitidae</taxon>
        <taxon>Hexamitinae</taxon>
        <taxon>Hexamita</taxon>
    </lineage>
</organism>
<gene>
    <name evidence="1" type="ORF">HINF_LOCUS41810</name>
    <name evidence="2" type="ORF">HINF_LOCUS41812</name>
</gene>
<protein>
    <submittedName>
        <fullName evidence="2">Hypothetical_protein</fullName>
    </submittedName>
</protein>
<keyword evidence="3" id="KW-1185">Reference proteome</keyword>
<dbReference type="EMBL" id="CAXDID020000168">
    <property type="protein sequence ID" value="CAL6046613.1"/>
    <property type="molecule type" value="Genomic_DNA"/>
</dbReference>
<evidence type="ECO:0000313" key="2">
    <source>
        <dbReference type="EMBL" id="CAL6046613.1"/>
    </source>
</evidence>
<evidence type="ECO:0000313" key="3">
    <source>
        <dbReference type="Proteomes" id="UP001642409"/>
    </source>
</evidence>
<dbReference type="Proteomes" id="UP001642409">
    <property type="component" value="Unassembled WGS sequence"/>
</dbReference>
<accession>A0ABP1JU96</accession>
<dbReference type="EMBL" id="CAXDID020000168">
    <property type="protein sequence ID" value="CAL6046609.1"/>
    <property type="molecule type" value="Genomic_DNA"/>
</dbReference>
<proteinExistence type="predicted"/>